<dbReference type="HOGENOM" id="CLU_018236_0_0_10"/>
<organism evidence="1 2">
    <name type="scientific">Fluviicola taffensis (strain DSM 16823 / NCIMB 13979 / RW262)</name>
    <dbReference type="NCBI Taxonomy" id="755732"/>
    <lineage>
        <taxon>Bacteria</taxon>
        <taxon>Pseudomonadati</taxon>
        <taxon>Bacteroidota</taxon>
        <taxon>Flavobacteriia</taxon>
        <taxon>Flavobacteriales</taxon>
        <taxon>Crocinitomicaceae</taxon>
        <taxon>Fluviicola</taxon>
    </lineage>
</organism>
<dbReference type="EMBL" id="CP002542">
    <property type="protein sequence ID" value="AEA42355.1"/>
    <property type="molecule type" value="Genomic_DNA"/>
</dbReference>
<reference evidence="2" key="2">
    <citation type="submission" date="2011-02" db="EMBL/GenBank/DDBJ databases">
        <title>The complete genome of Fluviicola taffensis DSM 16823.</title>
        <authorList>
            <consortium name="US DOE Joint Genome Institute (JGI-PGF)"/>
            <person name="Lucas S."/>
            <person name="Copeland A."/>
            <person name="Lapidus A."/>
            <person name="Bruce D."/>
            <person name="Goodwin L."/>
            <person name="Pitluck S."/>
            <person name="Kyrpides N."/>
            <person name="Mavromatis K."/>
            <person name="Ivanova N."/>
            <person name="Mikhailova N."/>
            <person name="Pagani I."/>
            <person name="Chertkov O."/>
            <person name="Detter J.C."/>
            <person name="Han C."/>
            <person name="Tapia R."/>
            <person name="Land M."/>
            <person name="Hauser L."/>
            <person name="Markowitz V."/>
            <person name="Cheng J.-F."/>
            <person name="Hugenholtz P."/>
            <person name="Woyke T."/>
            <person name="Wu D."/>
            <person name="Tindall B."/>
            <person name="Pomrenke H.G."/>
            <person name="Brambilla E."/>
            <person name="Klenk H.-P."/>
            <person name="Eisen J.A."/>
        </authorList>
    </citation>
    <scope>NUCLEOTIDE SEQUENCE [LARGE SCALE GENOMIC DNA]</scope>
    <source>
        <strain evidence="2">DSM 16823 / RW262 / RW262</strain>
    </source>
</reference>
<dbReference type="KEGG" id="fte:Fluta_0347"/>
<keyword evidence="2" id="KW-1185">Reference proteome</keyword>
<dbReference type="AlphaFoldDB" id="F2IDH9"/>
<dbReference type="STRING" id="755732.Fluta_0347"/>
<gene>
    <name evidence="1" type="ordered locus">Fluta_0347</name>
</gene>
<accession>F2IDH9</accession>
<reference evidence="1 2" key="1">
    <citation type="journal article" date="2011" name="Stand. Genomic Sci.">
        <title>Complete genome sequence of the gliding freshwater bacterium Fluviicola taffensis type strain (RW262).</title>
        <authorList>
            <person name="Woyke T."/>
            <person name="Chertkov O."/>
            <person name="Lapidus A."/>
            <person name="Nolan M."/>
            <person name="Lucas S."/>
            <person name="Del Rio T.G."/>
            <person name="Tice H."/>
            <person name="Cheng J.F."/>
            <person name="Tapia R."/>
            <person name="Han C."/>
            <person name="Goodwin L."/>
            <person name="Pitluck S."/>
            <person name="Liolios K."/>
            <person name="Pagani I."/>
            <person name="Ivanova N."/>
            <person name="Huntemann M."/>
            <person name="Mavromatis K."/>
            <person name="Mikhailova N."/>
            <person name="Pati A."/>
            <person name="Chen A."/>
            <person name="Palaniappan K."/>
            <person name="Land M."/>
            <person name="Hauser L."/>
            <person name="Brambilla E.M."/>
            <person name="Rohde M."/>
            <person name="Mwirichia R."/>
            <person name="Sikorski J."/>
            <person name="Tindall B.J."/>
            <person name="Goker M."/>
            <person name="Bristow J."/>
            <person name="Eisen J.A."/>
            <person name="Markowitz V."/>
            <person name="Hugenholtz P."/>
            <person name="Klenk H.P."/>
            <person name="Kyrpides N.C."/>
        </authorList>
    </citation>
    <scope>NUCLEOTIDE SEQUENCE [LARGE SCALE GENOMIC DNA]</scope>
    <source>
        <strain evidence="2">DSM 16823 / RW262 / RW262</strain>
    </source>
</reference>
<sequence length="577" mass="63270" precursor="true">MMRLIGCFILLFPFLSFSQNLDKIGKKGMMKVSGGLNFSSNINQSYGKPLTRDPFSWVVGGNVTFSLLDFSMPFTFSYTNQGGNFTQPFNITALHPTYKKIKGHVGIVSMSFSPYTLAGLNFAGAGVEYTPGKWKIQGFGGRLKKQVAFIPDINNIETMAYRRWGGGISVGYEDKGYGATVVLLKAADQRTSLSTIPNSAAITPMDNVVASLALKGKIGKSITMTAEYASSILTRNTQINEKLDRKNYAKTMSPLVNGNQSTIAFGAFNGSVNYQYKVFSIGAKYERIDPGYTTLGGMYFNNDLENITITPTIALFKGKLNVNVNTGIQRNNLNKLSANELKRWVGTISVSSMPFKNFTVSGNYSNFSSFSKRNPASDPFYNPIGDTLNFYQISSNAGGNVSYTFGKKRKNNLILNGSYSVSENITGRLEDAAAFGFNVSGTNQTGPVNVLTGMFGHTLSFETSKSSLGWTINGSESKALGNKILYFGPGVNYSRPLLKWINLTSGLTYNQNYTNSHLSNHVLNTRLGLSCKPTWWDKKYGSLNFSLNASLVNRFPVIKTSKSQGDIALIFNLNYGF</sequence>
<evidence type="ECO:0000313" key="1">
    <source>
        <dbReference type="EMBL" id="AEA42355.1"/>
    </source>
</evidence>
<protein>
    <submittedName>
        <fullName evidence="1">Uncharacterized protein</fullName>
    </submittedName>
</protein>
<dbReference type="eggNOG" id="COG3188">
    <property type="taxonomic scope" value="Bacteria"/>
</dbReference>
<proteinExistence type="predicted"/>
<dbReference type="RefSeq" id="WP_013685129.1">
    <property type="nucleotide sequence ID" value="NC_015321.1"/>
</dbReference>
<dbReference type="OrthoDB" id="1091532at2"/>
<name>F2IDH9_FLUTR</name>
<evidence type="ECO:0000313" key="2">
    <source>
        <dbReference type="Proteomes" id="UP000007463"/>
    </source>
</evidence>
<dbReference type="Proteomes" id="UP000007463">
    <property type="component" value="Chromosome"/>
</dbReference>